<name>A0A8I1KH34_9GAMM</name>
<evidence type="ECO:0000313" key="8">
    <source>
        <dbReference type="EMBL" id="MBJ7266214.1"/>
    </source>
</evidence>
<evidence type="ECO:0000256" key="2">
    <source>
        <dbReference type="ARBA" id="ARBA00022475"/>
    </source>
</evidence>
<evidence type="ECO:0000256" key="4">
    <source>
        <dbReference type="ARBA" id="ARBA00022989"/>
    </source>
</evidence>
<comment type="caution">
    <text evidence="9">The sequence shown here is derived from an EMBL/GenBank/DDBJ whole genome shotgun (WGS) entry which is preliminary data.</text>
</comment>
<dbReference type="EMBL" id="JAEMOP010000009">
    <property type="protein sequence ID" value="MBJ7316353.1"/>
    <property type="molecule type" value="Genomic_DNA"/>
</dbReference>
<feature type="transmembrane region" description="Helical" evidence="6">
    <location>
        <begin position="692"/>
        <end position="709"/>
    </location>
</feature>
<comment type="subcellular location">
    <subcellularLocation>
        <location evidence="1">Cell membrane</location>
        <topology evidence="1">Multi-pass membrane protein</topology>
    </subcellularLocation>
</comment>
<feature type="transmembrane region" description="Helical" evidence="6">
    <location>
        <begin position="367"/>
        <end position="389"/>
    </location>
</feature>
<sequence length="742" mass="82062">MKGARAARAPRLLLLFAFIAIVVSGLVMQLPNTQWSSSLADALPNEVSDLQRSYLKSQQPNSQQLLLGFESKQHSKTEILKVVQEQLRQLFHVEPTLQLAEMTNPKAVLSFYQQQAGRLATFRDRQMLASGDYEALVARAQKTLQSPAPVLTPLRSDPLLLTQRFIQQLPDLMPGYESHGGLYTRSSESTRQVLVPLRIAGDALSVNQSGQSVKAINDFTSKVTEQLPGIQLYKSGLLFHSDAAAKQAKKEMTWFGGLSLLVVLALLLWVFRSGQQLFYTLLLLGVSAATGLLVTLLLSSRPHVLMLVFATSFIGLCIDYVIHGFIARSHGKTAWSALKPALWLSGLTTVLGYVLLLLLPLPLLQQLGIFMAVALITAMTLVVTTLPWLPEPKEPAPRWQQFCLNMTKLYRQMRNKTTTHWLSAMALTTLGLLVWSFTANDNVRLLASSPESLLQQENHLRETTDFYFQPDVLLVAGGTKQQALERTGDLANLNGSVSLYDYVLPVSEQQQVVEGQQSLFKSQAGEGYLQWLGIDAPAFNGAPQKHPLEKQFLYPAEAGWMSVVRLKQPFSSGDIKEIPGRLEHFNPIEHASDALTEYRHSMQLWLIALLIVSLPILALFLRSQQSHKQRVQAAWQVTCVMTLSVATALLLAQLIQPLNLFHCIGAMFVLVLSIDYGVFCAGRLKRQHALQAIYLSAFTTMVAFGALSFSSTPAIAAFGIIVLIGVFMSALFSPLIIESPDS</sequence>
<dbReference type="EMBL" id="JAEMOS010000011">
    <property type="protein sequence ID" value="MBJ7266214.1"/>
    <property type="molecule type" value="Genomic_DNA"/>
</dbReference>
<dbReference type="Gene3D" id="1.20.1640.10">
    <property type="entry name" value="Multidrug efflux transporter AcrB transmembrane domain"/>
    <property type="match status" value="2"/>
</dbReference>
<accession>A0A8I1KH34</accession>
<feature type="transmembrane region" description="Helical" evidence="6">
    <location>
        <begin position="715"/>
        <end position="737"/>
    </location>
</feature>
<evidence type="ECO:0000256" key="5">
    <source>
        <dbReference type="ARBA" id="ARBA00023136"/>
    </source>
</evidence>
<dbReference type="PANTHER" id="PTHR33406">
    <property type="entry name" value="MEMBRANE PROTEIN MJ1562-RELATED"/>
    <property type="match status" value="1"/>
</dbReference>
<evidence type="ECO:0000256" key="3">
    <source>
        <dbReference type="ARBA" id="ARBA00022692"/>
    </source>
</evidence>
<evidence type="ECO:0000259" key="7">
    <source>
        <dbReference type="Pfam" id="PF03176"/>
    </source>
</evidence>
<dbReference type="AlphaFoldDB" id="A0A8I1KH34"/>
<feature type="domain" description="Membrane transport protein MMPL" evidence="7">
    <location>
        <begin position="187"/>
        <end position="387"/>
    </location>
</feature>
<feature type="transmembrane region" description="Helical" evidence="6">
    <location>
        <begin position="342"/>
        <end position="361"/>
    </location>
</feature>
<dbReference type="Proteomes" id="UP000655994">
    <property type="component" value="Unassembled WGS sequence"/>
</dbReference>
<dbReference type="GO" id="GO:0005886">
    <property type="term" value="C:plasma membrane"/>
    <property type="evidence" value="ECO:0007669"/>
    <property type="project" value="UniProtKB-SubCell"/>
</dbReference>
<keyword evidence="3 6" id="KW-0812">Transmembrane</keyword>
<feature type="transmembrane region" description="Helical" evidence="6">
    <location>
        <begin position="602"/>
        <end position="621"/>
    </location>
</feature>
<dbReference type="InterPro" id="IPR004869">
    <property type="entry name" value="MMPL_dom"/>
</dbReference>
<feature type="transmembrane region" description="Helical" evidence="6">
    <location>
        <begin position="304"/>
        <end position="322"/>
    </location>
</feature>
<evidence type="ECO:0000256" key="1">
    <source>
        <dbReference type="ARBA" id="ARBA00004651"/>
    </source>
</evidence>
<organism evidence="9 10">
    <name type="scientific">Idiomarina abyssalis</name>
    <dbReference type="NCBI Taxonomy" id="86102"/>
    <lineage>
        <taxon>Bacteria</taxon>
        <taxon>Pseudomonadati</taxon>
        <taxon>Pseudomonadota</taxon>
        <taxon>Gammaproteobacteria</taxon>
        <taxon>Alteromonadales</taxon>
        <taxon>Idiomarinaceae</taxon>
        <taxon>Idiomarina</taxon>
    </lineage>
</organism>
<feature type="transmembrane region" description="Helical" evidence="6">
    <location>
        <begin position="252"/>
        <end position="271"/>
    </location>
</feature>
<dbReference type="PANTHER" id="PTHR33406:SF13">
    <property type="entry name" value="MEMBRANE PROTEIN YDFJ"/>
    <property type="match status" value="1"/>
</dbReference>
<feature type="transmembrane region" description="Helical" evidence="6">
    <location>
        <begin position="633"/>
        <end position="652"/>
    </location>
</feature>
<dbReference type="SUPFAM" id="SSF82866">
    <property type="entry name" value="Multidrug efflux transporter AcrB transmembrane domain"/>
    <property type="match status" value="2"/>
</dbReference>
<reference evidence="9 11" key="1">
    <citation type="submission" date="2020-09" db="EMBL/GenBank/DDBJ databases">
        <title>Draft Genomes of Bacterial Isolates from North Pond Shallow Sediments.</title>
        <authorList>
            <person name="Kiel Reese B."/>
            <person name="Mullis M."/>
            <person name="Weisend R.E."/>
        </authorList>
    </citation>
    <scope>NUCLEOTIDE SEQUENCE</scope>
    <source>
        <strain evidence="9">KJE-2</strain>
        <strain evidence="8 11">KJE-3</strain>
    </source>
</reference>
<dbReference type="Pfam" id="PF03176">
    <property type="entry name" value="MMPL"/>
    <property type="match status" value="1"/>
</dbReference>
<dbReference type="InterPro" id="IPR050545">
    <property type="entry name" value="Mycobact_MmpL"/>
</dbReference>
<evidence type="ECO:0000313" key="11">
    <source>
        <dbReference type="Proteomes" id="UP000655994"/>
    </source>
</evidence>
<evidence type="ECO:0000256" key="6">
    <source>
        <dbReference type="SAM" id="Phobius"/>
    </source>
</evidence>
<feature type="transmembrane region" description="Helical" evidence="6">
    <location>
        <begin position="278"/>
        <end position="298"/>
    </location>
</feature>
<evidence type="ECO:0000313" key="9">
    <source>
        <dbReference type="EMBL" id="MBJ7316353.1"/>
    </source>
</evidence>
<keyword evidence="4 6" id="KW-1133">Transmembrane helix</keyword>
<feature type="transmembrane region" description="Helical" evidence="6">
    <location>
        <begin position="658"/>
        <end position="680"/>
    </location>
</feature>
<protein>
    <submittedName>
        <fullName evidence="9">MMPL family transporter</fullName>
    </submittedName>
</protein>
<keyword evidence="5 6" id="KW-0472">Membrane</keyword>
<keyword evidence="2" id="KW-1003">Cell membrane</keyword>
<evidence type="ECO:0000313" key="10">
    <source>
        <dbReference type="Proteomes" id="UP000621390"/>
    </source>
</evidence>
<dbReference type="Proteomes" id="UP000621390">
    <property type="component" value="Unassembled WGS sequence"/>
</dbReference>
<keyword evidence="11" id="KW-1185">Reference proteome</keyword>
<proteinExistence type="predicted"/>
<dbReference type="RefSeq" id="WP_199493989.1">
    <property type="nucleotide sequence ID" value="NZ_JAEMOO010000005.1"/>
</dbReference>
<feature type="transmembrane region" description="Helical" evidence="6">
    <location>
        <begin position="418"/>
        <end position="438"/>
    </location>
</feature>
<gene>
    <name evidence="8" type="ORF">JHC10_04570</name>
    <name evidence="9" type="ORF">JHC11_10220</name>
</gene>